<reference evidence="3" key="1">
    <citation type="submission" date="2022-06" db="EMBL/GenBank/DDBJ databases">
        <title>Aquibacillus sp. a new bacterium isolated from soil saline samples.</title>
        <authorList>
            <person name="Galisteo C."/>
            <person name="De La Haba R."/>
            <person name="Sanchez-Porro C."/>
            <person name="Ventosa A."/>
        </authorList>
    </citation>
    <scope>NUCLEOTIDE SEQUENCE</scope>
    <source>
        <strain evidence="3">JCM 12387</strain>
    </source>
</reference>
<comment type="caution">
    <text evidence="3">The sequence shown here is derived from an EMBL/GenBank/DDBJ whole genome shotgun (WGS) entry which is preliminary data.</text>
</comment>
<organism evidence="3 4">
    <name type="scientific">Aquibacillus koreensis</name>
    <dbReference type="NCBI Taxonomy" id="279446"/>
    <lineage>
        <taxon>Bacteria</taxon>
        <taxon>Bacillati</taxon>
        <taxon>Bacillota</taxon>
        <taxon>Bacilli</taxon>
        <taxon>Bacillales</taxon>
        <taxon>Bacillaceae</taxon>
        <taxon>Aquibacillus</taxon>
    </lineage>
</organism>
<dbReference type="RefSeq" id="WP_259870254.1">
    <property type="nucleotide sequence ID" value="NZ_JAMQJZ010000011.1"/>
</dbReference>
<dbReference type="Proteomes" id="UP001145072">
    <property type="component" value="Unassembled WGS sequence"/>
</dbReference>
<dbReference type="AlphaFoldDB" id="A0A9X4AKG6"/>
<keyword evidence="1" id="KW-0472">Membrane</keyword>
<feature type="domain" description="YcxB-like C-terminal" evidence="2">
    <location>
        <begin position="94"/>
        <end position="151"/>
    </location>
</feature>
<feature type="transmembrane region" description="Helical" evidence="1">
    <location>
        <begin position="31"/>
        <end position="47"/>
    </location>
</feature>
<proteinExistence type="predicted"/>
<evidence type="ECO:0000313" key="4">
    <source>
        <dbReference type="Proteomes" id="UP001145072"/>
    </source>
</evidence>
<accession>A0A9X4AKG6</accession>
<feature type="transmembrane region" description="Helical" evidence="1">
    <location>
        <begin position="53"/>
        <end position="75"/>
    </location>
</feature>
<keyword evidence="4" id="KW-1185">Reference proteome</keyword>
<evidence type="ECO:0000313" key="3">
    <source>
        <dbReference type="EMBL" id="MDC3421420.1"/>
    </source>
</evidence>
<sequence length="393" mass="46318">MEIQFQLEKKDLWELSKNARIYSKRFKTTRFWLYIILIAGIFILSLGNSFHYALFQTLLISAIIFPILEQVMYYVRDKWFINQNFLGERTVILKEDGIELISASKQQLFRWNHYESMVEADDYFFLFDKEGKGIQIPKRALEEDVVDKIRHTLKEHIPMFMQHQPSSIREVVPALQIIVLIFLVILMLINQMDWNKEKDPLSSEREAIYGLFVGVSTEDTVEKIKEVGLELQKDITLEDIVQVSEQLRNAPMSNEFFDFDKYALATLIDQAEILYYDRELPKEQTTGVFSGESEHWKIVDYTVKASPALFRTYAGRMYMKGQDMYEAALFKAEFYIRFVGKDDLFIHNNIIADANEGVKPRDLEISEESTGEFYREYESYRNMQGEPVSIQRY</sequence>
<protein>
    <submittedName>
        <fullName evidence="3">YcxB family protein</fullName>
    </submittedName>
</protein>
<dbReference type="EMBL" id="JAMQJZ010000011">
    <property type="protein sequence ID" value="MDC3421420.1"/>
    <property type="molecule type" value="Genomic_DNA"/>
</dbReference>
<dbReference type="InterPro" id="IPR025588">
    <property type="entry name" value="YcxB-like_C"/>
</dbReference>
<feature type="transmembrane region" description="Helical" evidence="1">
    <location>
        <begin position="171"/>
        <end position="189"/>
    </location>
</feature>
<gene>
    <name evidence="3" type="ORF">NC661_13670</name>
</gene>
<keyword evidence="1" id="KW-1133">Transmembrane helix</keyword>
<evidence type="ECO:0000256" key="1">
    <source>
        <dbReference type="SAM" id="Phobius"/>
    </source>
</evidence>
<evidence type="ECO:0000259" key="2">
    <source>
        <dbReference type="Pfam" id="PF14317"/>
    </source>
</evidence>
<name>A0A9X4AKG6_9BACI</name>
<keyword evidence="1" id="KW-0812">Transmembrane</keyword>
<dbReference type="Pfam" id="PF14317">
    <property type="entry name" value="YcxB"/>
    <property type="match status" value="1"/>
</dbReference>